<gene>
    <name evidence="1" type="ORF">UFOVP84_107</name>
</gene>
<proteinExistence type="predicted"/>
<name>A0A6J5KXM2_9CAUD</name>
<protein>
    <submittedName>
        <fullName evidence="1">Uncharacterized protein</fullName>
    </submittedName>
</protein>
<accession>A0A6J5KXM2</accession>
<dbReference type="EMBL" id="LR796208">
    <property type="protein sequence ID" value="CAB4127278.1"/>
    <property type="molecule type" value="Genomic_DNA"/>
</dbReference>
<organism evidence="1">
    <name type="scientific">uncultured Caudovirales phage</name>
    <dbReference type="NCBI Taxonomy" id="2100421"/>
    <lineage>
        <taxon>Viruses</taxon>
        <taxon>Duplodnaviria</taxon>
        <taxon>Heunggongvirae</taxon>
        <taxon>Uroviricota</taxon>
        <taxon>Caudoviricetes</taxon>
        <taxon>Peduoviridae</taxon>
        <taxon>Maltschvirus</taxon>
        <taxon>Maltschvirus maltsch</taxon>
    </lineage>
</organism>
<evidence type="ECO:0000313" key="1">
    <source>
        <dbReference type="EMBL" id="CAB4127278.1"/>
    </source>
</evidence>
<sequence>MGTAYFSIPIEELNELYVFEEDIDEYYCLKYRDIDRTDPILVQVVEELGEEADGTYASLKVVEIPDDVEWQIDEYDGSEWVAEKHRTWH</sequence>
<reference evidence="1" key="1">
    <citation type="submission" date="2020-04" db="EMBL/GenBank/DDBJ databases">
        <authorList>
            <person name="Chiriac C."/>
            <person name="Salcher M."/>
            <person name="Ghai R."/>
            <person name="Kavagutti S V."/>
        </authorList>
    </citation>
    <scope>NUCLEOTIDE SEQUENCE</scope>
</reference>